<dbReference type="RefSeq" id="WP_043903553.1">
    <property type="nucleotide sequence ID" value="NZ_CM002692.1"/>
</dbReference>
<gene>
    <name evidence="2" type="ORF">H839_01566</name>
</gene>
<reference evidence="2 3" key="1">
    <citation type="journal article" date="2014" name="Appl. Microbiol. Biotechnol.">
        <title>Transformable facultative thermophile Geobacillus stearothermophilus NUB3621 as a host strain for metabolic engineering.</title>
        <authorList>
            <person name="Blanchard K."/>
            <person name="Robic S."/>
            <person name="Matsumura I."/>
        </authorList>
    </citation>
    <scope>NUCLEOTIDE SEQUENCE [LARGE SCALE GENOMIC DNA]</scope>
    <source>
        <strain evidence="2 3">NUB3621</strain>
    </source>
</reference>
<evidence type="ECO:0000256" key="1">
    <source>
        <dbReference type="SAM" id="Phobius"/>
    </source>
</evidence>
<keyword evidence="1" id="KW-0472">Membrane</keyword>
<accession>A0ABC9VIG9</accession>
<dbReference type="AlphaFoldDB" id="A0ABC9VIG9"/>
<dbReference type="Proteomes" id="UP000023566">
    <property type="component" value="Chromosome"/>
</dbReference>
<evidence type="ECO:0000313" key="3">
    <source>
        <dbReference type="Proteomes" id="UP000023566"/>
    </source>
</evidence>
<keyword evidence="1" id="KW-1133">Transmembrane helix</keyword>
<name>A0ABC9VIG9_9BACL</name>
<dbReference type="EMBL" id="AOTZ01000002">
    <property type="protein sequence ID" value="EZP78515.1"/>
    <property type="molecule type" value="Genomic_DNA"/>
</dbReference>
<protein>
    <recommendedName>
        <fullName evidence="4">DUF4367 domain-containing protein</fullName>
    </recommendedName>
</protein>
<organism evidence="2 3">
    <name type="scientific">Parageobacillus genomosp. 1</name>
    <dbReference type="NCBI Taxonomy" id="1295642"/>
    <lineage>
        <taxon>Bacteria</taxon>
        <taxon>Bacillati</taxon>
        <taxon>Bacillota</taxon>
        <taxon>Bacilli</taxon>
        <taxon>Bacillales</taxon>
        <taxon>Anoxybacillaceae</taxon>
        <taxon>Parageobacillus</taxon>
    </lineage>
</organism>
<evidence type="ECO:0008006" key="4">
    <source>
        <dbReference type="Google" id="ProtNLM"/>
    </source>
</evidence>
<keyword evidence="3" id="KW-1185">Reference proteome</keyword>
<comment type="caution">
    <text evidence="2">The sequence shown here is derived from an EMBL/GenBank/DDBJ whole genome shotgun (WGS) entry which is preliminary data.</text>
</comment>
<evidence type="ECO:0000313" key="2">
    <source>
        <dbReference type="EMBL" id="EZP78515.1"/>
    </source>
</evidence>
<proteinExistence type="predicted"/>
<sequence length="252" mass="29176">MDEKKMENMIRTALINGTESTVELEEEVWEYVQKNIKGQRRKGRKIKTRKKRLWFAFVSAAAVLMLTFLFTEPGQAGINKVKEWFAPKKVIVEEVEGQKEQKEVTLNKSKVGYVIYFDEKMYRVEKLNGKDRIVPLVQGSPDLPKVYMEIRQVTDQTPEALASSLEKQVKEQYPIIIQTGKVSEPVKGYVIQGESGRQWNDEVVKYYLVDNGQGGTFVIEQHYFVEASEGHGARFDNMLKQFRVTKELDKQQ</sequence>
<keyword evidence="1" id="KW-0812">Transmembrane</keyword>
<feature type="transmembrane region" description="Helical" evidence="1">
    <location>
        <begin position="53"/>
        <end position="71"/>
    </location>
</feature>